<reference evidence="2 3" key="1">
    <citation type="journal article" date="2007" name="PLoS Pathog.">
        <title>Genome sequence of Babesia bovis and comparative analysis of apicomplexan hemoprotozoa.</title>
        <authorList>
            <person name="Brayton K.A."/>
            <person name="Lau A.O.T."/>
            <person name="Herndon D.R."/>
            <person name="Hannick L."/>
            <person name="Kappmeyer L.S."/>
            <person name="Berens S.J."/>
            <person name="Bidwell S.L."/>
            <person name="Brown W.C."/>
            <person name="Crabtree J."/>
            <person name="Fadrosh D."/>
            <person name="Feldblum T."/>
            <person name="Forberger H.A."/>
            <person name="Haas B.J."/>
            <person name="Howell J.M."/>
            <person name="Khouri H."/>
            <person name="Koo H."/>
            <person name="Mann D.J."/>
            <person name="Norimine J."/>
            <person name="Paulsen I.T."/>
            <person name="Radune D."/>
            <person name="Ren Q."/>
            <person name="Smith R.K. Jr."/>
            <person name="Suarez C.E."/>
            <person name="White O."/>
            <person name="Wortman J.R."/>
            <person name="Knowles D.P. Jr."/>
            <person name="McElwain T.F."/>
            <person name="Nene V.M."/>
        </authorList>
    </citation>
    <scope>NUCLEOTIDE SEQUENCE [LARGE SCALE GENOMIC DNA]</scope>
    <source>
        <strain evidence="2">T2Bo</strain>
    </source>
</reference>
<accession>A7AWN4</accession>
<organism evidence="2 3">
    <name type="scientific">Babesia bovis</name>
    <dbReference type="NCBI Taxonomy" id="5865"/>
    <lineage>
        <taxon>Eukaryota</taxon>
        <taxon>Sar</taxon>
        <taxon>Alveolata</taxon>
        <taxon>Apicomplexa</taxon>
        <taxon>Aconoidasida</taxon>
        <taxon>Piroplasmida</taxon>
        <taxon>Babesiidae</taxon>
        <taxon>Babesia</taxon>
    </lineage>
</organism>
<dbReference type="VEuPathDB" id="PiroplasmaDB:BBOV_I003790"/>
<evidence type="ECO:0000313" key="2">
    <source>
        <dbReference type="EMBL" id="EDO05462.1"/>
    </source>
</evidence>
<dbReference type="Proteomes" id="UP000002173">
    <property type="component" value="Chromosome 1"/>
</dbReference>
<comment type="caution">
    <text evidence="2">The sequence shown here is derived from an EMBL/GenBank/DDBJ whole genome shotgun (WGS) entry which is preliminary data.</text>
</comment>
<keyword evidence="3" id="KW-1185">Reference proteome</keyword>
<proteinExistence type="predicted"/>
<dbReference type="EMBL" id="AAXT01000005">
    <property type="protein sequence ID" value="EDO05462.1"/>
    <property type="molecule type" value="Genomic_DNA"/>
</dbReference>
<dbReference type="InParanoid" id="A7AWN4"/>
<evidence type="ECO:0000256" key="1">
    <source>
        <dbReference type="SAM" id="MobiDB-lite"/>
    </source>
</evidence>
<protein>
    <submittedName>
        <fullName evidence="2">Uncharacterized protein</fullName>
    </submittedName>
</protein>
<evidence type="ECO:0000313" key="3">
    <source>
        <dbReference type="Proteomes" id="UP000002173"/>
    </source>
</evidence>
<feature type="region of interest" description="Disordered" evidence="1">
    <location>
        <begin position="10"/>
        <end position="49"/>
    </location>
</feature>
<name>A7AWN4_BABBO</name>
<gene>
    <name evidence="2" type="ORF">BBOV_I003800</name>
</gene>
<sequence>MDAMLASYSNSNIFGGDMTPSLAKNRAPGLLSQSSFNSKDEDHSNSRQKHSAFLMESFRLDHTSMKPLNSANIRNIGGFTGFHNLESALKDGRKQ</sequence>
<dbReference type="AlphaFoldDB" id="A7AWN4"/>